<dbReference type="Proteomes" id="UP000799438">
    <property type="component" value="Unassembled WGS sequence"/>
</dbReference>
<proteinExistence type="predicted"/>
<sequence>MRKHIRFIFILIFCACGLVAAQDIPRCYYPAGNIAVSEYACQLNTTHSFCCVTGAKCLDNKLCDASALVNSSEPMYYRGTCTDKTWQSDECPKFCQG</sequence>
<dbReference type="OrthoDB" id="5215637at2759"/>
<evidence type="ECO:0000313" key="3">
    <source>
        <dbReference type="Proteomes" id="UP000799438"/>
    </source>
</evidence>
<keyword evidence="1" id="KW-0732">Signal</keyword>
<dbReference type="GeneID" id="54297279"/>
<dbReference type="EMBL" id="ML995476">
    <property type="protein sequence ID" value="KAF2146240.1"/>
    <property type="molecule type" value="Genomic_DNA"/>
</dbReference>
<accession>A0A6A6BQF5</accession>
<organism evidence="2 3">
    <name type="scientific">Aplosporella prunicola CBS 121167</name>
    <dbReference type="NCBI Taxonomy" id="1176127"/>
    <lineage>
        <taxon>Eukaryota</taxon>
        <taxon>Fungi</taxon>
        <taxon>Dikarya</taxon>
        <taxon>Ascomycota</taxon>
        <taxon>Pezizomycotina</taxon>
        <taxon>Dothideomycetes</taxon>
        <taxon>Dothideomycetes incertae sedis</taxon>
        <taxon>Botryosphaeriales</taxon>
        <taxon>Aplosporellaceae</taxon>
        <taxon>Aplosporella</taxon>
    </lineage>
</organism>
<feature type="signal peptide" evidence="1">
    <location>
        <begin position="1"/>
        <end position="21"/>
    </location>
</feature>
<dbReference type="RefSeq" id="XP_033401949.1">
    <property type="nucleotide sequence ID" value="XM_033539783.1"/>
</dbReference>
<protein>
    <submittedName>
        <fullName evidence="2">Uncharacterized protein</fullName>
    </submittedName>
</protein>
<feature type="non-terminal residue" evidence="2">
    <location>
        <position position="97"/>
    </location>
</feature>
<dbReference type="AlphaFoldDB" id="A0A6A6BQF5"/>
<feature type="chain" id="PRO_5025514976" evidence="1">
    <location>
        <begin position="22"/>
        <end position="97"/>
    </location>
</feature>
<evidence type="ECO:0000256" key="1">
    <source>
        <dbReference type="SAM" id="SignalP"/>
    </source>
</evidence>
<name>A0A6A6BQF5_9PEZI</name>
<gene>
    <name evidence="2" type="ORF">K452DRAFT_283516</name>
</gene>
<reference evidence="2" key="1">
    <citation type="journal article" date="2020" name="Stud. Mycol.">
        <title>101 Dothideomycetes genomes: a test case for predicting lifestyles and emergence of pathogens.</title>
        <authorList>
            <person name="Haridas S."/>
            <person name="Albert R."/>
            <person name="Binder M."/>
            <person name="Bloem J."/>
            <person name="Labutti K."/>
            <person name="Salamov A."/>
            <person name="Andreopoulos B."/>
            <person name="Baker S."/>
            <person name="Barry K."/>
            <person name="Bills G."/>
            <person name="Bluhm B."/>
            <person name="Cannon C."/>
            <person name="Castanera R."/>
            <person name="Culley D."/>
            <person name="Daum C."/>
            <person name="Ezra D."/>
            <person name="Gonzalez J."/>
            <person name="Henrissat B."/>
            <person name="Kuo A."/>
            <person name="Liang C."/>
            <person name="Lipzen A."/>
            <person name="Lutzoni F."/>
            <person name="Magnuson J."/>
            <person name="Mondo S."/>
            <person name="Nolan M."/>
            <person name="Ohm R."/>
            <person name="Pangilinan J."/>
            <person name="Park H.-J."/>
            <person name="Ramirez L."/>
            <person name="Alfaro M."/>
            <person name="Sun H."/>
            <person name="Tritt A."/>
            <person name="Yoshinaga Y."/>
            <person name="Zwiers L.-H."/>
            <person name="Turgeon B."/>
            <person name="Goodwin S."/>
            <person name="Spatafora J."/>
            <person name="Crous P."/>
            <person name="Grigoriev I."/>
        </authorList>
    </citation>
    <scope>NUCLEOTIDE SEQUENCE</scope>
    <source>
        <strain evidence="2">CBS 121167</strain>
    </source>
</reference>
<keyword evidence="3" id="KW-1185">Reference proteome</keyword>
<evidence type="ECO:0000313" key="2">
    <source>
        <dbReference type="EMBL" id="KAF2146240.1"/>
    </source>
</evidence>